<comment type="catalytic activity">
    <reaction evidence="1">
        <text>a 4-O-methyl-thymidine in DNA + L-cysteinyl-[protein] = a thymidine in DNA + S-methyl-L-cysteinyl-[protein]</text>
        <dbReference type="Rhea" id="RHEA:53428"/>
        <dbReference type="Rhea" id="RHEA-COMP:10131"/>
        <dbReference type="Rhea" id="RHEA-COMP:10132"/>
        <dbReference type="Rhea" id="RHEA-COMP:13555"/>
        <dbReference type="Rhea" id="RHEA-COMP:13556"/>
        <dbReference type="ChEBI" id="CHEBI:29950"/>
        <dbReference type="ChEBI" id="CHEBI:82612"/>
        <dbReference type="ChEBI" id="CHEBI:137386"/>
        <dbReference type="ChEBI" id="CHEBI:137387"/>
        <dbReference type="EC" id="2.1.1.63"/>
    </reaction>
</comment>
<protein>
    <submittedName>
        <fullName evidence="8">MGMT family protein</fullName>
        <ecNumber evidence="8">2.1.1.63</ecNumber>
    </submittedName>
</protein>
<keyword evidence="4" id="KW-0227">DNA damage</keyword>
<dbReference type="AlphaFoldDB" id="A0AAU7FC98"/>
<comment type="catalytic activity">
    <reaction evidence="6">
        <text>a 6-O-methyl-2'-deoxyguanosine in DNA + L-cysteinyl-[protein] = S-methyl-L-cysteinyl-[protein] + a 2'-deoxyguanosine in DNA</text>
        <dbReference type="Rhea" id="RHEA:24000"/>
        <dbReference type="Rhea" id="RHEA-COMP:10131"/>
        <dbReference type="Rhea" id="RHEA-COMP:10132"/>
        <dbReference type="Rhea" id="RHEA-COMP:11367"/>
        <dbReference type="Rhea" id="RHEA-COMP:11368"/>
        <dbReference type="ChEBI" id="CHEBI:29950"/>
        <dbReference type="ChEBI" id="CHEBI:82612"/>
        <dbReference type="ChEBI" id="CHEBI:85445"/>
        <dbReference type="ChEBI" id="CHEBI:85448"/>
        <dbReference type="EC" id="2.1.1.63"/>
    </reaction>
</comment>
<sequence length="42" mass="4677">MALLIPCHRVIQQSGALGGYRWGLGKKLMIQTWEQLQAAPVL</sequence>
<dbReference type="SUPFAM" id="SSF46767">
    <property type="entry name" value="Methylated DNA-protein cysteine methyltransferase, C-terminal domain"/>
    <property type="match status" value="1"/>
</dbReference>
<evidence type="ECO:0000256" key="4">
    <source>
        <dbReference type="ARBA" id="ARBA00022763"/>
    </source>
</evidence>
<name>A0AAU7FC98_9NEIS</name>
<evidence type="ECO:0000256" key="6">
    <source>
        <dbReference type="ARBA" id="ARBA00049348"/>
    </source>
</evidence>
<evidence type="ECO:0000259" key="7">
    <source>
        <dbReference type="Pfam" id="PF01035"/>
    </source>
</evidence>
<dbReference type="InterPro" id="IPR014048">
    <property type="entry name" value="MethylDNA_cys_MeTrfase_DNA-bd"/>
</dbReference>
<dbReference type="InterPro" id="IPR036217">
    <property type="entry name" value="MethylDNA_cys_MeTrfase_DNAb"/>
</dbReference>
<dbReference type="PROSITE" id="PS00374">
    <property type="entry name" value="MGMT"/>
    <property type="match status" value="1"/>
</dbReference>
<dbReference type="KEGG" id="cmav:ABHF33_15400"/>
<evidence type="ECO:0000256" key="1">
    <source>
        <dbReference type="ARBA" id="ARBA00001286"/>
    </source>
</evidence>
<evidence type="ECO:0000256" key="5">
    <source>
        <dbReference type="ARBA" id="ARBA00023204"/>
    </source>
</evidence>
<evidence type="ECO:0000256" key="3">
    <source>
        <dbReference type="ARBA" id="ARBA00022679"/>
    </source>
</evidence>
<dbReference type="GO" id="GO:0003908">
    <property type="term" value="F:methylated-DNA-[protein]-cysteine S-methyltransferase activity"/>
    <property type="evidence" value="ECO:0007669"/>
    <property type="project" value="UniProtKB-EC"/>
</dbReference>
<gene>
    <name evidence="8" type="ORF">ABHF33_15400</name>
</gene>
<feature type="domain" description="Methylated-DNA-[protein]-cysteine S-methyltransferase DNA binding" evidence="7">
    <location>
        <begin position="2"/>
        <end position="35"/>
    </location>
</feature>
<organism evidence="8">
    <name type="scientific">Chitinibacter mangrovi</name>
    <dbReference type="NCBI Taxonomy" id="3153927"/>
    <lineage>
        <taxon>Bacteria</taxon>
        <taxon>Pseudomonadati</taxon>
        <taxon>Pseudomonadota</taxon>
        <taxon>Betaproteobacteria</taxon>
        <taxon>Neisseriales</taxon>
        <taxon>Chitinibacteraceae</taxon>
        <taxon>Chitinibacter</taxon>
    </lineage>
</organism>
<dbReference type="InterPro" id="IPR036388">
    <property type="entry name" value="WH-like_DNA-bd_sf"/>
</dbReference>
<keyword evidence="5" id="KW-0234">DNA repair</keyword>
<dbReference type="EMBL" id="CP157355">
    <property type="protein sequence ID" value="XBM02375.1"/>
    <property type="molecule type" value="Genomic_DNA"/>
</dbReference>
<dbReference type="EC" id="2.1.1.63" evidence="8"/>
<keyword evidence="3 8" id="KW-0808">Transferase</keyword>
<keyword evidence="2 8" id="KW-0489">Methyltransferase</keyword>
<dbReference type="GO" id="GO:0032259">
    <property type="term" value="P:methylation"/>
    <property type="evidence" value="ECO:0007669"/>
    <property type="project" value="UniProtKB-KW"/>
</dbReference>
<dbReference type="Gene3D" id="1.10.10.10">
    <property type="entry name" value="Winged helix-like DNA-binding domain superfamily/Winged helix DNA-binding domain"/>
    <property type="match status" value="1"/>
</dbReference>
<proteinExistence type="predicted"/>
<accession>A0AAU7FC98</accession>
<dbReference type="InterPro" id="IPR001497">
    <property type="entry name" value="MethylDNA_cys_MeTrfase_AS"/>
</dbReference>
<dbReference type="GO" id="GO:0006281">
    <property type="term" value="P:DNA repair"/>
    <property type="evidence" value="ECO:0007669"/>
    <property type="project" value="UniProtKB-KW"/>
</dbReference>
<evidence type="ECO:0000256" key="2">
    <source>
        <dbReference type="ARBA" id="ARBA00022603"/>
    </source>
</evidence>
<reference evidence="8" key="1">
    <citation type="submission" date="2024-05" db="EMBL/GenBank/DDBJ databases">
        <authorList>
            <person name="Yang L."/>
            <person name="Pan L."/>
        </authorList>
    </citation>
    <scope>NUCLEOTIDE SEQUENCE</scope>
    <source>
        <strain evidence="8">FCG-7</strain>
    </source>
</reference>
<dbReference type="Pfam" id="PF01035">
    <property type="entry name" value="DNA_binding_1"/>
    <property type="match status" value="1"/>
</dbReference>
<evidence type="ECO:0000313" key="8">
    <source>
        <dbReference type="EMBL" id="XBM02375.1"/>
    </source>
</evidence>